<dbReference type="STRING" id="1385520.N802_11480"/>
<organism evidence="3 4">
    <name type="scientific">Knoellia sinensis KCTC 19936</name>
    <dbReference type="NCBI Taxonomy" id="1385520"/>
    <lineage>
        <taxon>Bacteria</taxon>
        <taxon>Bacillati</taxon>
        <taxon>Actinomycetota</taxon>
        <taxon>Actinomycetes</taxon>
        <taxon>Micrococcales</taxon>
        <taxon>Intrasporangiaceae</taxon>
        <taxon>Knoellia</taxon>
    </lineage>
</organism>
<feature type="signal peptide" evidence="2">
    <location>
        <begin position="1"/>
        <end position="19"/>
    </location>
</feature>
<proteinExistence type="predicted"/>
<keyword evidence="1" id="KW-0812">Transmembrane</keyword>
<keyword evidence="4" id="KW-1185">Reference proteome</keyword>
<evidence type="ECO:0000256" key="1">
    <source>
        <dbReference type="SAM" id="Phobius"/>
    </source>
</evidence>
<sequence>MMALFCAALAPLVVAGGLAASIATETSWAFVPAIPVFAVLDRLSARFVDAFDAETGASSDWYAWGSRDYLRHYAERAGVDWRLAAGVAWLGVGLLAGFFVFLCVYAVWDFARAGVDALSS</sequence>
<evidence type="ECO:0000313" key="3">
    <source>
        <dbReference type="EMBL" id="KGN29413.1"/>
    </source>
</evidence>
<gene>
    <name evidence="3" type="ORF">N802_11480</name>
</gene>
<feature type="chain" id="PRO_5001963942" evidence="2">
    <location>
        <begin position="20"/>
        <end position="120"/>
    </location>
</feature>
<protein>
    <submittedName>
        <fullName evidence="3">Uncharacterized protein</fullName>
    </submittedName>
</protein>
<evidence type="ECO:0000313" key="4">
    <source>
        <dbReference type="Proteomes" id="UP000030002"/>
    </source>
</evidence>
<accession>A0A0A0IX94</accession>
<feature type="transmembrane region" description="Helical" evidence="1">
    <location>
        <begin position="87"/>
        <end position="108"/>
    </location>
</feature>
<keyword evidence="1" id="KW-0472">Membrane</keyword>
<dbReference type="Proteomes" id="UP000030002">
    <property type="component" value="Unassembled WGS sequence"/>
</dbReference>
<reference evidence="3 4" key="1">
    <citation type="submission" date="2013-08" db="EMBL/GenBank/DDBJ databases">
        <title>The genome sequence of Knoellia sinensis.</title>
        <authorList>
            <person name="Zhu W."/>
            <person name="Wang G."/>
        </authorList>
    </citation>
    <scope>NUCLEOTIDE SEQUENCE [LARGE SCALE GENOMIC DNA]</scope>
    <source>
        <strain evidence="3 4">KCTC 19936</strain>
    </source>
</reference>
<evidence type="ECO:0000256" key="2">
    <source>
        <dbReference type="SAM" id="SignalP"/>
    </source>
</evidence>
<dbReference type="AlphaFoldDB" id="A0A0A0IX94"/>
<dbReference type="EMBL" id="AVPJ01000041">
    <property type="protein sequence ID" value="KGN29413.1"/>
    <property type="molecule type" value="Genomic_DNA"/>
</dbReference>
<keyword evidence="2" id="KW-0732">Signal</keyword>
<name>A0A0A0IX94_9MICO</name>
<keyword evidence="1" id="KW-1133">Transmembrane helix</keyword>
<comment type="caution">
    <text evidence="3">The sequence shown here is derived from an EMBL/GenBank/DDBJ whole genome shotgun (WGS) entry which is preliminary data.</text>
</comment>